<keyword evidence="3" id="KW-1185">Reference proteome</keyword>
<dbReference type="OrthoDB" id="2975793at2759"/>
<gene>
    <name evidence="2" type="ORF">FZEAL_47</name>
</gene>
<dbReference type="Pfam" id="PF06985">
    <property type="entry name" value="HET"/>
    <property type="match status" value="1"/>
</dbReference>
<dbReference type="InterPro" id="IPR010730">
    <property type="entry name" value="HET"/>
</dbReference>
<dbReference type="AlphaFoldDB" id="A0A8H4UW13"/>
<evidence type="ECO:0000259" key="1">
    <source>
        <dbReference type="Pfam" id="PF06985"/>
    </source>
</evidence>
<dbReference type="Proteomes" id="UP000635477">
    <property type="component" value="Unassembled WGS sequence"/>
</dbReference>
<proteinExistence type="predicted"/>
<reference evidence="2" key="1">
    <citation type="journal article" date="2020" name="BMC Genomics">
        <title>Correction to: Identification and distribution of gene clusters required for synthesis of sphingolipid metabolism inhibitors in diverse species of the filamentous fungus Fusarium.</title>
        <authorList>
            <person name="Kim H.S."/>
            <person name="Lohmar J.M."/>
            <person name="Busman M."/>
            <person name="Brown D.W."/>
            <person name="Naumann T.A."/>
            <person name="Divon H.H."/>
            <person name="Lysoe E."/>
            <person name="Uhlig S."/>
            <person name="Proctor R.H."/>
        </authorList>
    </citation>
    <scope>NUCLEOTIDE SEQUENCE</scope>
    <source>
        <strain evidence="2">NRRL 22465</strain>
    </source>
</reference>
<dbReference type="EMBL" id="JABEYC010000001">
    <property type="protein sequence ID" value="KAF4984894.1"/>
    <property type="molecule type" value="Genomic_DNA"/>
</dbReference>
<protein>
    <recommendedName>
        <fullName evidence="1">Heterokaryon incompatibility domain-containing protein</fullName>
    </recommendedName>
</protein>
<dbReference type="PANTHER" id="PTHR33112">
    <property type="entry name" value="DOMAIN PROTEIN, PUTATIVE-RELATED"/>
    <property type="match status" value="1"/>
</dbReference>
<accession>A0A8H4UW13</accession>
<organism evidence="2 3">
    <name type="scientific">Fusarium zealandicum</name>
    <dbReference type="NCBI Taxonomy" id="1053134"/>
    <lineage>
        <taxon>Eukaryota</taxon>
        <taxon>Fungi</taxon>
        <taxon>Dikarya</taxon>
        <taxon>Ascomycota</taxon>
        <taxon>Pezizomycotina</taxon>
        <taxon>Sordariomycetes</taxon>
        <taxon>Hypocreomycetidae</taxon>
        <taxon>Hypocreales</taxon>
        <taxon>Nectriaceae</taxon>
        <taxon>Fusarium</taxon>
        <taxon>Fusarium staphyleae species complex</taxon>
    </lineage>
</organism>
<evidence type="ECO:0000313" key="2">
    <source>
        <dbReference type="EMBL" id="KAF4984894.1"/>
    </source>
</evidence>
<feature type="domain" description="Heterokaryon incompatibility" evidence="1">
    <location>
        <begin position="147"/>
        <end position="285"/>
    </location>
</feature>
<evidence type="ECO:0000313" key="3">
    <source>
        <dbReference type="Proteomes" id="UP000635477"/>
    </source>
</evidence>
<sequence>MPREGLAPEDDMARLTPFLSHIQHPGWQLFSQEHKSNAAIFMGVEFPTVNSNYNLSMIPGEAATQLAAMTGEAIALVSHQVCPNRTMGNAHLVSPMIDFESIKHRLTFCDEKHNGRCKALFAKEILTTRMIDVERRIVVSCPPNCEYIALSYVWGGVIPIQRALELRQLPPTIEDAITVTKKLGMRYLWVDALCIDQSPSPSPEQLAIKQQQLKMMDLIYASAYLTLVALSGTSSNSGLPGVSSFPRSRQVEEIIDGHIFISVPPAHAAEHEDPIWRRRAWTFQEAIFSRRSVYFTDHSFFFHCPEAYLPEALDIKTAYSRPNRNDSKNLDAAKSGIILGYRFLAEEYTRRDMTRDEDSLNAFMGILSGFQRHNLLSGFVFGLPLEHYPESLGWMHDFQATVRRRAGFPTWSWVGWAGAMSIPEQLFSPREHRRQLDTLTDMKPRFVSLAGNCLVVEGWVVQLDVLTEPFSEVLHPRTGETLGSIKEGNHIHNNTIASGKYSALITERVKYFLTKDGPEKQRTFMVLLDWQGDKAQRKTAVTFAPFSQHDVLDLKPERRAISLI</sequence>
<comment type="caution">
    <text evidence="2">The sequence shown here is derived from an EMBL/GenBank/DDBJ whole genome shotgun (WGS) entry which is preliminary data.</text>
</comment>
<reference evidence="2" key="2">
    <citation type="submission" date="2020-05" db="EMBL/GenBank/DDBJ databases">
        <authorList>
            <person name="Kim H.-S."/>
            <person name="Proctor R.H."/>
            <person name="Brown D.W."/>
        </authorList>
    </citation>
    <scope>NUCLEOTIDE SEQUENCE</scope>
    <source>
        <strain evidence="2">NRRL 22465</strain>
    </source>
</reference>
<name>A0A8H4UW13_9HYPO</name>
<dbReference type="PANTHER" id="PTHR33112:SF12">
    <property type="entry name" value="HETEROKARYON INCOMPATIBILITY DOMAIN-CONTAINING PROTEIN"/>
    <property type="match status" value="1"/>
</dbReference>